<accession>A0ACB9EPT4</accession>
<dbReference type="EMBL" id="CM042034">
    <property type="protein sequence ID" value="KAI3760867.1"/>
    <property type="molecule type" value="Genomic_DNA"/>
</dbReference>
<protein>
    <submittedName>
        <fullName evidence="1">Uncharacterized protein</fullName>
    </submittedName>
</protein>
<sequence>MSSKCYRDIPFENHLVILTQEVDHGIVTYLENVGFLTSNLLATHCLGIQLSAVPMCMLGFAPIKEMLDANVIAGGGAVEAALYIYFQTDASKSKHTTSKNS</sequence>
<dbReference type="Proteomes" id="UP001056120">
    <property type="component" value="Linkage Group LG17"/>
</dbReference>
<evidence type="ECO:0000313" key="2">
    <source>
        <dbReference type="Proteomes" id="UP001056120"/>
    </source>
</evidence>
<comment type="caution">
    <text evidence="1">The sequence shown here is derived from an EMBL/GenBank/DDBJ whole genome shotgun (WGS) entry which is preliminary data.</text>
</comment>
<gene>
    <name evidence="1" type="ORF">L1987_51268</name>
</gene>
<reference evidence="2" key="1">
    <citation type="journal article" date="2022" name="Mol. Ecol. Resour.">
        <title>The genomes of chicory, endive, great burdock and yacon provide insights into Asteraceae palaeo-polyploidization history and plant inulin production.</title>
        <authorList>
            <person name="Fan W."/>
            <person name="Wang S."/>
            <person name="Wang H."/>
            <person name="Wang A."/>
            <person name="Jiang F."/>
            <person name="Liu H."/>
            <person name="Zhao H."/>
            <person name="Xu D."/>
            <person name="Zhang Y."/>
        </authorList>
    </citation>
    <scope>NUCLEOTIDE SEQUENCE [LARGE SCALE GENOMIC DNA]</scope>
    <source>
        <strain evidence="2">cv. Yunnan</strain>
    </source>
</reference>
<proteinExistence type="predicted"/>
<organism evidence="1 2">
    <name type="scientific">Smallanthus sonchifolius</name>
    <dbReference type="NCBI Taxonomy" id="185202"/>
    <lineage>
        <taxon>Eukaryota</taxon>
        <taxon>Viridiplantae</taxon>
        <taxon>Streptophyta</taxon>
        <taxon>Embryophyta</taxon>
        <taxon>Tracheophyta</taxon>
        <taxon>Spermatophyta</taxon>
        <taxon>Magnoliopsida</taxon>
        <taxon>eudicotyledons</taxon>
        <taxon>Gunneridae</taxon>
        <taxon>Pentapetalae</taxon>
        <taxon>asterids</taxon>
        <taxon>campanulids</taxon>
        <taxon>Asterales</taxon>
        <taxon>Asteraceae</taxon>
        <taxon>Asteroideae</taxon>
        <taxon>Heliantheae alliance</taxon>
        <taxon>Millerieae</taxon>
        <taxon>Smallanthus</taxon>
    </lineage>
</organism>
<keyword evidence="2" id="KW-1185">Reference proteome</keyword>
<reference evidence="1 2" key="2">
    <citation type="journal article" date="2022" name="Mol. Ecol. Resour.">
        <title>The genomes of chicory, endive, great burdock and yacon provide insights into Asteraceae paleo-polyploidization history and plant inulin production.</title>
        <authorList>
            <person name="Fan W."/>
            <person name="Wang S."/>
            <person name="Wang H."/>
            <person name="Wang A."/>
            <person name="Jiang F."/>
            <person name="Liu H."/>
            <person name="Zhao H."/>
            <person name="Xu D."/>
            <person name="Zhang Y."/>
        </authorList>
    </citation>
    <scope>NUCLEOTIDE SEQUENCE [LARGE SCALE GENOMIC DNA]</scope>
    <source>
        <strain evidence="2">cv. Yunnan</strain>
        <tissue evidence="1">Leaves</tissue>
    </source>
</reference>
<evidence type="ECO:0000313" key="1">
    <source>
        <dbReference type="EMBL" id="KAI3760867.1"/>
    </source>
</evidence>
<name>A0ACB9EPT4_9ASTR</name>